<proteinExistence type="predicted"/>
<evidence type="ECO:0000313" key="2">
    <source>
        <dbReference type="EMBL" id="OBX49654.1"/>
    </source>
</evidence>
<dbReference type="AlphaFoldDB" id="A0A1B8PIR2"/>
<comment type="caution">
    <text evidence="2">The sequence shown here is derived from an EMBL/GenBank/DDBJ whole genome shotgun (WGS) entry which is preliminary data.</text>
</comment>
<keyword evidence="1" id="KW-0472">Membrane</keyword>
<organism evidence="2 3">
    <name type="scientific">Moraxella nonliquefaciens</name>
    <dbReference type="NCBI Taxonomy" id="478"/>
    <lineage>
        <taxon>Bacteria</taxon>
        <taxon>Pseudomonadati</taxon>
        <taxon>Pseudomonadota</taxon>
        <taxon>Gammaproteobacteria</taxon>
        <taxon>Moraxellales</taxon>
        <taxon>Moraxellaceae</taxon>
        <taxon>Moraxella</taxon>
    </lineage>
</organism>
<keyword evidence="1" id="KW-0812">Transmembrane</keyword>
<keyword evidence="1" id="KW-1133">Transmembrane helix</keyword>
<feature type="transmembrane region" description="Helical" evidence="1">
    <location>
        <begin position="28"/>
        <end position="50"/>
    </location>
</feature>
<sequence length="268" mass="30496">MPAGTDPKGLKDAVRNLVQKNLLVINTLWHSIWTLTSHIVMCLFVLLMTVTRGSIHASKTYKPKPPSEKTLEKMNKETMKAYEQYIKKLPNDAVKKTVKEGDNEPLFFGKDQWQQDKQKSLNAYNAVKEQHDTMKANGITDKHRKQANEQLAKDNPSYHEKSKQAFLSIKLHQLAELDNELDNLAKQYGADKHAIAGQTYKGKIIQSDGKMSLQQTQDGIVLHRVGNLTVGKGYTLSHDDKTYSIQQDYKIRTKNQDRQQDKGKGFGE</sequence>
<evidence type="ECO:0000256" key="1">
    <source>
        <dbReference type="SAM" id="Phobius"/>
    </source>
</evidence>
<gene>
    <name evidence="2" type="ORF">A9Z60_03215</name>
</gene>
<dbReference type="Proteomes" id="UP000092671">
    <property type="component" value="Unassembled WGS sequence"/>
</dbReference>
<protein>
    <submittedName>
        <fullName evidence="2">Uncharacterized protein</fullName>
    </submittedName>
</protein>
<accession>A0A1B8PIR2</accession>
<reference evidence="2 3" key="1">
    <citation type="submission" date="2016-06" db="EMBL/GenBank/DDBJ databases">
        <title>Draft genome of Moraxella nonliquefaciens CCUG 60284.</title>
        <authorList>
            <person name="Salva-Serra F."/>
            <person name="Engstrom-Jakobsson H."/>
            <person name="Thorell K."/>
            <person name="Gonzales-Siles L."/>
            <person name="Karlsson R."/>
            <person name="Boulund F."/>
            <person name="Engstrand L."/>
            <person name="Kristiansson E."/>
            <person name="Moore E."/>
        </authorList>
    </citation>
    <scope>NUCLEOTIDE SEQUENCE [LARGE SCALE GENOMIC DNA]</scope>
    <source>
        <strain evidence="2 3">CCUG 60284</strain>
    </source>
</reference>
<dbReference type="EMBL" id="LZDN01000034">
    <property type="protein sequence ID" value="OBX49654.1"/>
    <property type="molecule type" value="Genomic_DNA"/>
</dbReference>
<evidence type="ECO:0000313" key="3">
    <source>
        <dbReference type="Proteomes" id="UP000092671"/>
    </source>
</evidence>
<name>A0A1B8PIR2_MORNO</name>